<reference evidence="3" key="1">
    <citation type="submission" date="2013-06" db="EMBL/GenBank/DDBJ databases">
        <authorList>
            <person name="Zhao Q."/>
        </authorList>
    </citation>
    <scope>NUCLEOTIDE SEQUENCE</scope>
    <source>
        <strain evidence="3">cv. W1943</strain>
    </source>
</reference>
<dbReference type="Pfam" id="PF08268">
    <property type="entry name" value="FBA_3"/>
    <property type="match status" value="1"/>
</dbReference>
<evidence type="ECO:0000313" key="2">
    <source>
        <dbReference type="EnsemblPlants" id="ORUFI09G21170.1"/>
    </source>
</evidence>
<dbReference type="EnsemblPlants" id="ORUFI09G21170.1">
    <property type="protein sequence ID" value="ORUFI09G21170.1"/>
    <property type="gene ID" value="ORUFI09G21170"/>
</dbReference>
<accession>A0A0E0QV32</accession>
<name>A0A0E0QV32_ORYRU</name>
<dbReference type="Gramene" id="ORUFI09G21170.1">
    <property type="protein sequence ID" value="ORUFI09G21170.1"/>
    <property type="gene ID" value="ORUFI09G21170"/>
</dbReference>
<proteinExistence type="predicted"/>
<dbReference type="InterPro" id="IPR013187">
    <property type="entry name" value="F-box-assoc_dom_typ3"/>
</dbReference>
<sequence>MLVCNLATQELVVLLPGSGSGPCPRSTKSTAAVGFDPWRNRYVVVRCFYRKSHNDPPVYNIGHKIFTLDKGASDGWQRMQDPSHAISPDGRRPAACTRGGSFYYLRDEAFDAVPSSPGCTACDNDDHLADLAGELCYVHRVHTSVATHEVWMAAAVDDDDHEWWLRYTEWTCDTTRGACAGGNGQR</sequence>
<evidence type="ECO:0000313" key="3">
    <source>
        <dbReference type="Proteomes" id="UP000008022"/>
    </source>
</evidence>
<feature type="domain" description="F-box associated beta-propeller type 3" evidence="1">
    <location>
        <begin position="3"/>
        <end position="106"/>
    </location>
</feature>
<organism evidence="2 3">
    <name type="scientific">Oryza rufipogon</name>
    <name type="common">Brownbeard rice</name>
    <name type="synonym">Asian wild rice</name>
    <dbReference type="NCBI Taxonomy" id="4529"/>
    <lineage>
        <taxon>Eukaryota</taxon>
        <taxon>Viridiplantae</taxon>
        <taxon>Streptophyta</taxon>
        <taxon>Embryophyta</taxon>
        <taxon>Tracheophyta</taxon>
        <taxon>Spermatophyta</taxon>
        <taxon>Magnoliopsida</taxon>
        <taxon>Liliopsida</taxon>
        <taxon>Poales</taxon>
        <taxon>Poaceae</taxon>
        <taxon>BOP clade</taxon>
        <taxon>Oryzoideae</taxon>
        <taxon>Oryzeae</taxon>
        <taxon>Oryzinae</taxon>
        <taxon>Oryza</taxon>
    </lineage>
</organism>
<evidence type="ECO:0000259" key="1">
    <source>
        <dbReference type="Pfam" id="PF08268"/>
    </source>
</evidence>
<reference evidence="2" key="2">
    <citation type="submission" date="2015-06" db="UniProtKB">
        <authorList>
            <consortium name="EnsemblPlants"/>
        </authorList>
    </citation>
    <scope>IDENTIFICATION</scope>
</reference>
<dbReference type="HOGENOM" id="CLU_034248_0_0_1"/>
<dbReference type="Proteomes" id="UP000008022">
    <property type="component" value="Unassembled WGS sequence"/>
</dbReference>
<dbReference type="AlphaFoldDB" id="A0A0E0QV32"/>
<protein>
    <recommendedName>
        <fullName evidence="1">F-box associated beta-propeller type 3 domain-containing protein</fullName>
    </recommendedName>
</protein>
<keyword evidence="3" id="KW-1185">Reference proteome</keyword>